<proteinExistence type="predicted"/>
<gene>
    <name evidence="1" type="ORF">VM1G_12070</name>
</gene>
<sequence length="113" mass="13305">MANVEYCMQEILFPGRPNEHKRWIYDCVVAKHPESLELPEQMVSKHQISTDGNVYIVHEIYVDKITQQPYTRQNKIRFNHRSLTVENYKAAGFSDPRNLRFCIQSQYIGGCNQ</sequence>
<dbReference type="AlphaFoldDB" id="A0A194VK46"/>
<protein>
    <submittedName>
        <fullName evidence="1">Uncharacterized protein</fullName>
    </submittedName>
</protein>
<evidence type="ECO:0000313" key="2">
    <source>
        <dbReference type="Proteomes" id="UP000078559"/>
    </source>
</evidence>
<keyword evidence="2" id="KW-1185">Reference proteome</keyword>
<name>A0A194VK46_CYTMA</name>
<dbReference type="Proteomes" id="UP000078559">
    <property type="component" value="Unassembled WGS sequence"/>
</dbReference>
<dbReference type="EMBL" id="KN796125">
    <property type="protein sequence ID" value="KUI64250.1"/>
    <property type="molecule type" value="Genomic_DNA"/>
</dbReference>
<organism evidence="1 2">
    <name type="scientific">Cytospora mali</name>
    <name type="common">Apple Valsa canker fungus</name>
    <name type="synonym">Valsa mali</name>
    <dbReference type="NCBI Taxonomy" id="578113"/>
    <lineage>
        <taxon>Eukaryota</taxon>
        <taxon>Fungi</taxon>
        <taxon>Dikarya</taxon>
        <taxon>Ascomycota</taxon>
        <taxon>Pezizomycotina</taxon>
        <taxon>Sordariomycetes</taxon>
        <taxon>Sordariomycetidae</taxon>
        <taxon>Diaporthales</taxon>
        <taxon>Cytosporaceae</taxon>
        <taxon>Cytospora</taxon>
    </lineage>
</organism>
<evidence type="ECO:0000313" key="1">
    <source>
        <dbReference type="EMBL" id="KUI64250.1"/>
    </source>
</evidence>
<reference evidence="1" key="1">
    <citation type="submission" date="2014-12" db="EMBL/GenBank/DDBJ databases">
        <title>Genome Sequence of Valsa Canker Pathogens Uncovers a Specific Adaption of Colonization on Woody Bark.</title>
        <authorList>
            <person name="Yin Z."/>
            <person name="Liu H."/>
            <person name="Gao X."/>
            <person name="Li Z."/>
            <person name="Song N."/>
            <person name="Ke X."/>
            <person name="Dai Q."/>
            <person name="Wu Y."/>
            <person name="Sun Y."/>
            <person name="Xu J.-R."/>
            <person name="Kang Z.K."/>
            <person name="Wang L."/>
            <person name="Huang L."/>
        </authorList>
    </citation>
    <scope>NUCLEOTIDE SEQUENCE [LARGE SCALE GENOMIC DNA]</scope>
    <source>
        <strain evidence="1">03-8</strain>
    </source>
</reference>
<accession>A0A194VK46</accession>